<dbReference type="Gene3D" id="3.40.50.300">
    <property type="entry name" value="P-loop containing nucleotide triphosphate hydrolases"/>
    <property type="match status" value="1"/>
</dbReference>
<reference evidence="2" key="1">
    <citation type="submission" date="2021-03" db="EMBL/GenBank/DDBJ databases">
        <authorList>
            <person name="Tagirdzhanova G."/>
        </authorList>
    </citation>
    <scope>NUCLEOTIDE SEQUENCE</scope>
</reference>
<protein>
    <recommendedName>
        <fullName evidence="4">NAD dependent epimerase/dehydratase</fullName>
    </recommendedName>
</protein>
<feature type="transmembrane region" description="Helical" evidence="1">
    <location>
        <begin position="207"/>
        <end position="230"/>
    </location>
</feature>
<dbReference type="SUPFAM" id="SSF52540">
    <property type="entry name" value="P-loop containing nucleoside triphosphate hydrolases"/>
    <property type="match status" value="1"/>
</dbReference>
<accession>A0A8H3JA50</accession>
<dbReference type="PANTHER" id="PTHR36978">
    <property type="entry name" value="P-LOOP CONTAINING NUCLEOTIDE TRIPHOSPHATE HYDROLASE"/>
    <property type="match status" value="1"/>
</dbReference>
<dbReference type="AlphaFoldDB" id="A0A8H3JA50"/>
<sequence length="233" mass="26356">LFTALQTLHYRPCHGTDMWADPARNLTLWTEAMRAKYMGEGAPWGRRELDVVLGEFDAVLDLPAACMVSELVTAYPTAKFILTHRPVDAWLASMNGTIFPVMRWRSWRILRHLDASFVAPWWAYKQAMLQGWGGGDFGDANMRRTFLEHSERVRKVVPQGQLLEFDVKEGWGPLCGFLGVERPEGAFPHVNDSEAYVRSFRRARDGVVVRVVGRGLVVLVAVVAAVWAWWGKG</sequence>
<keyword evidence="1" id="KW-1133">Transmembrane helix</keyword>
<feature type="non-terminal residue" evidence="2">
    <location>
        <position position="1"/>
    </location>
</feature>
<keyword evidence="1" id="KW-0812">Transmembrane</keyword>
<dbReference type="InterPro" id="IPR040632">
    <property type="entry name" value="Sulfotransfer_4"/>
</dbReference>
<comment type="caution">
    <text evidence="2">The sequence shown here is derived from an EMBL/GenBank/DDBJ whole genome shotgun (WGS) entry which is preliminary data.</text>
</comment>
<dbReference type="PANTHER" id="PTHR36978:SF4">
    <property type="entry name" value="P-LOOP CONTAINING NUCLEOSIDE TRIPHOSPHATE HYDROLASE PROTEIN"/>
    <property type="match status" value="1"/>
</dbReference>
<dbReference type="Pfam" id="PF17784">
    <property type="entry name" value="Sulfotransfer_4"/>
    <property type="match status" value="1"/>
</dbReference>
<evidence type="ECO:0000313" key="2">
    <source>
        <dbReference type="EMBL" id="CAF9943633.1"/>
    </source>
</evidence>
<evidence type="ECO:0008006" key="4">
    <source>
        <dbReference type="Google" id="ProtNLM"/>
    </source>
</evidence>
<keyword evidence="3" id="KW-1185">Reference proteome</keyword>
<dbReference type="OrthoDB" id="408152at2759"/>
<keyword evidence="1" id="KW-0472">Membrane</keyword>
<dbReference type="EMBL" id="CAJPDR010001146">
    <property type="protein sequence ID" value="CAF9943633.1"/>
    <property type="molecule type" value="Genomic_DNA"/>
</dbReference>
<dbReference type="InterPro" id="IPR027417">
    <property type="entry name" value="P-loop_NTPase"/>
</dbReference>
<organism evidence="2 3">
    <name type="scientific">Alectoria fallacina</name>
    <dbReference type="NCBI Taxonomy" id="1903189"/>
    <lineage>
        <taxon>Eukaryota</taxon>
        <taxon>Fungi</taxon>
        <taxon>Dikarya</taxon>
        <taxon>Ascomycota</taxon>
        <taxon>Pezizomycotina</taxon>
        <taxon>Lecanoromycetes</taxon>
        <taxon>OSLEUM clade</taxon>
        <taxon>Lecanoromycetidae</taxon>
        <taxon>Lecanorales</taxon>
        <taxon>Lecanorineae</taxon>
        <taxon>Parmeliaceae</taxon>
        <taxon>Alectoria</taxon>
    </lineage>
</organism>
<gene>
    <name evidence="2" type="ORF">ALECFALPRED_000811</name>
</gene>
<evidence type="ECO:0000256" key="1">
    <source>
        <dbReference type="SAM" id="Phobius"/>
    </source>
</evidence>
<name>A0A8H3JA50_9LECA</name>
<evidence type="ECO:0000313" key="3">
    <source>
        <dbReference type="Proteomes" id="UP000664203"/>
    </source>
</evidence>
<proteinExistence type="predicted"/>
<dbReference type="Proteomes" id="UP000664203">
    <property type="component" value="Unassembled WGS sequence"/>
</dbReference>